<gene>
    <name evidence="12" type="ORF">DSTB1V02_LOCUS4245</name>
</gene>
<dbReference type="GO" id="GO:0016139">
    <property type="term" value="P:glycoside catabolic process"/>
    <property type="evidence" value="ECO:0007669"/>
    <property type="project" value="TreeGrafter"/>
</dbReference>
<organism evidence="12">
    <name type="scientific">Darwinula stevensoni</name>
    <dbReference type="NCBI Taxonomy" id="69355"/>
    <lineage>
        <taxon>Eukaryota</taxon>
        <taxon>Metazoa</taxon>
        <taxon>Ecdysozoa</taxon>
        <taxon>Arthropoda</taxon>
        <taxon>Crustacea</taxon>
        <taxon>Oligostraca</taxon>
        <taxon>Ostracoda</taxon>
        <taxon>Podocopa</taxon>
        <taxon>Podocopida</taxon>
        <taxon>Darwinulocopina</taxon>
        <taxon>Darwinuloidea</taxon>
        <taxon>Darwinulidae</taxon>
        <taxon>Darwinula</taxon>
    </lineage>
</organism>
<evidence type="ECO:0000256" key="6">
    <source>
        <dbReference type="ARBA" id="ARBA00022729"/>
    </source>
</evidence>
<evidence type="ECO:0000256" key="9">
    <source>
        <dbReference type="PIRSR" id="PIRSR001092-1"/>
    </source>
</evidence>
<evidence type="ECO:0000256" key="1">
    <source>
        <dbReference type="ARBA" id="ARBA00000321"/>
    </source>
</evidence>
<dbReference type="FunFam" id="3.20.20.80:FF:000293">
    <property type="entry name" value="Alpha-L-fucosidase"/>
    <property type="match status" value="1"/>
</dbReference>
<dbReference type="Pfam" id="PF16757">
    <property type="entry name" value="Fucosidase_C"/>
    <property type="match status" value="1"/>
</dbReference>
<dbReference type="InterPro" id="IPR057739">
    <property type="entry name" value="Glyco_hydro_29_N"/>
</dbReference>
<dbReference type="InterPro" id="IPR017853">
    <property type="entry name" value="GH"/>
</dbReference>
<dbReference type="SUPFAM" id="SSF51445">
    <property type="entry name" value="(Trans)glycosidases"/>
    <property type="match status" value="1"/>
</dbReference>
<evidence type="ECO:0000259" key="11">
    <source>
        <dbReference type="Pfam" id="PF16757"/>
    </source>
</evidence>
<dbReference type="GO" id="GO:0005764">
    <property type="term" value="C:lysosome"/>
    <property type="evidence" value="ECO:0007669"/>
    <property type="project" value="TreeGrafter"/>
</dbReference>
<dbReference type="InterPro" id="IPR013780">
    <property type="entry name" value="Glyco_hydro_b"/>
</dbReference>
<dbReference type="GO" id="GO:0004560">
    <property type="term" value="F:alpha-L-fucosidase activity"/>
    <property type="evidence" value="ECO:0007669"/>
    <property type="project" value="UniProtKB-EC"/>
</dbReference>
<dbReference type="EC" id="3.2.1.51" evidence="5"/>
<evidence type="ECO:0000256" key="4">
    <source>
        <dbReference type="ARBA" id="ARBA00007951"/>
    </source>
</evidence>
<dbReference type="AlphaFoldDB" id="A0A7R9A680"/>
<comment type="catalytic activity">
    <reaction evidence="2">
        <text>a neolactoside IV(2)-alpha-Fuc-nLc4Cer(d18:0) + H2O = a neolactoside nLc4Cer(d18:0) + L-fucose</text>
        <dbReference type="Rhea" id="RHEA:49308"/>
        <dbReference type="ChEBI" id="CHEBI:2181"/>
        <dbReference type="ChEBI" id="CHEBI:15377"/>
        <dbReference type="ChEBI" id="CHEBI:91119"/>
        <dbReference type="ChEBI" id="CHEBI:91121"/>
    </reaction>
    <physiologicalReaction direction="left-to-right" evidence="2">
        <dbReference type="Rhea" id="RHEA:49309"/>
    </physiologicalReaction>
</comment>
<dbReference type="OrthoDB" id="6372024at2759"/>
<comment type="similarity">
    <text evidence="4">Belongs to the glycosyl hydrolase 29 family.</text>
</comment>
<dbReference type="EMBL" id="CAJPEV010000618">
    <property type="protein sequence ID" value="CAG0886970.1"/>
    <property type="molecule type" value="Genomic_DNA"/>
</dbReference>
<dbReference type="PANTHER" id="PTHR10030:SF37">
    <property type="entry name" value="ALPHA-L-FUCOSIDASE-RELATED"/>
    <property type="match status" value="1"/>
</dbReference>
<evidence type="ECO:0000256" key="7">
    <source>
        <dbReference type="ARBA" id="ARBA00022801"/>
    </source>
</evidence>
<dbReference type="PIRSF" id="PIRSF001092">
    <property type="entry name" value="Alpha-L-fucosidase"/>
    <property type="match status" value="1"/>
</dbReference>
<dbReference type="GO" id="GO:0006004">
    <property type="term" value="P:fucose metabolic process"/>
    <property type="evidence" value="ECO:0007669"/>
    <property type="project" value="InterPro"/>
</dbReference>
<evidence type="ECO:0000259" key="10">
    <source>
        <dbReference type="Pfam" id="PF01120"/>
    </source>
</evidence>
<dbReference type="PROSITE" id="PS00385">
    <property type="entry name" value="ALPHA_L_FUCOSIDASE"/>
    <property type="match status" value="1"/>
</dbReference>
<feature type="domain" description="Glycoside hydrolase family 29 N-terminal" evidence="10">
    <location>
        <begin position="1"/>
        <end position="225"/>
    </location>
</feature>
<keyword evidence="8" id="KW-0326">Glycosidase</keyword>
<name>A0A7R9A680_9CRUS</name>
<dbReference type="InterPro" id="IPR000933">
    <property type="entry name" value="Glyco_hydro_29"/>
</dbReference>
<evidence type="ECO:0000313" key="12">
    <source>
        <dbReference type="EMBL" id="CAD7244348.1"/>
    </source>
</evidence>
<accession>A0A7R9A680</accession>
<dbReference type="Gene3D" id="3.20.20.80">
    <property type="entry name" value="Glycosidases"/>
    <property type="match status" value="1"/>
</dbReference>
<evidence type="ECO:0000313" key="13">
    <source>
        <dbReference type="Proteomes" id="UP000677054"/>
    </source>
</evidence>
<dbReference type="InterPro" id="IPR016286">
    <property type="entry name" value="FUC_metazoa-typ"/>
</dbReference>
<reference evidence="12" key="1">
    <citation type="submission" date="2020-11" db="EMBL/GenBank/DDBJ databases">
        <authorList>
            <person name="Tran Van P."/>
        </authorList>
    </citation>
    <scope>NUCLEOTIDE SEQUENCE</scope>
</reference>
<evidence type="ECO:0000256" key="2">
    <source>
        <dbReference type="ARBA" id="ARBA00000419"/>
    </source>
</evidence>
<comment type="function">
    <text evidence="3">Alpha-L-fucosidase is responsible for hydrolyzing the alpha-1,6-linked fucose joined to the reducing-end N-acetylglucosamine of the carbohydrate moieties of glycoproteins.</text>
</comment>
<dbReference type="PRINTS" id="PR00741">
    <property type="entry name" value="GLHYDRLASE29"/>
</dbReference>
<dbReference type="SMART" id="SM00812">
    <property type="entry name" value="Alpha_L_fucos"/>
    <property type="match status" value="1"/>
</dbReference>
<proteinExistence type="inferred from homology"/>
<dbReference type="InterPro" id="IPR031919">
    <property type="entry name" value="Fucosidase_C"/>
</dbReference>
<evidence type="ECO:0000256" key="5">
    <source>
        <dbReference type="ARBA" id="ARBA00012662"/>
    </source>
</evidence>
<dbReference type="EMBL" id="LR900135">
    <property type="protein sequence ID" value="CAD7244348.1"/>
    <property type="molecule type" value="Genomic_DNA"/>
</dbReference>
<keyword evidence="7" id="KW-0378">Hydrolase</keyword>
<dbReference type="PANTHER" id="PTHR10030">
    <property type="entry name" value="ALPHA-L-FUCOSIDASE"/>
    <property type="match status" value="1"/>
</dbReference>
<keyword evidence="6" id="KW-0732">Signal</keyword>
<dbReference type="Proteomes" id="UP000677054">
    <property type="component" value="Unassembled WGS sequence"/>
</dbReference>
<dbReference type="InterPro" id="IPR018526">
    <property type="entry name" value="Glyco_hydro_29_CS"/>
</dbReference>
<evidence type="ECO:0000256" key="3">
    <source>
        <dbReference type="ARBA" id="ARBA00004071"/>
    </source>
</evidence>
<protein>
    <recommendedName>
        <fullName evidence="5">alpha-L-fucosidase</fullName>
        <ecNumber evidence="5">3.2.1.51</ecNumber>
    </recommendedName>
</protein>
<dbReference type="Gene3D" id="2.60.40.1180">
    <property type="entry name" value="Golgi alpha-mannosidase II"/>
    <property type="match status" value="1"/>
</dbReference>
<feature type="domain" description="Alpha-L-fucosidase C-terminal" evidence="11">
    <location>
        <begin position="256"/>
        <end position="334"/>
    </location>
</feature>
<keyword evidence="13" id="KW-1185">Reference proteome</keyword>
<feature type="site" description="May be important for catalysis" evidence="9">
    <location>
        <position position="154"/>
    </location>
</feature>
<comment type="catalytic activity">
    <reaction evidence="1">
        <text>a neolactoside IV(2)-alpha-Fuc-nLc4Cer(d18:1(4E)) + H2O = a neolactoside nLc4Cer(d18:1(4E)) + L-fucose</text>
        <dbReference type="Rhea" id="RHEA:48224"/>
        <dbReference type="ChEBI" id="CHEBI:2181"/>
        <dbReference type="ChEBI" id="CHEBI:15377"/>
        <dbReference type="ChEBI" id="CHEBI:17006"/>
        <dbReference type="ChEBI" id="CHEBI:28691"/>
    </reaction>
    <physiologicalReaction direction="left-to-right" evidence="1">
        <dbReference type="Rhea" id="RHEA:48225"/>
    </physiologicalReaction>
</comment>
<evidence type="ECO:0000256" key="8">
    <source>
        <dbReference type="ARBA" id="ARBA00023295"/>
    </source>
</evidence>
<dbReference type="Pfam" id="PF01120">
    <property type="entry name" value="Alpha_L_fucos"/>
    <property type="match status" value="1"/>
</dbReference>
<sequence>MYPSKYSFSWNAMDVGPKRDLLGELAAAVRNGSDMHFGIYHSLFDWFHPLYKKDKESGFKTQDFVKSKALPELYELVMEYHPEVVWSDGDWEAPDQYWNSTGFLAWLYNESPVKDIVVTNDRWGQGCPCKHGGYYSCADRFNPGTLQKHKWESCTTIDRESWGYRREARFADFYSIEEILKMLVGVVSCGGNLLLNVGPTSYGKISPIFEERLHQMGEWLKVNGEAIYKTRPWPKAQNDTLSSFVWYGLISQYLTKSSVMYTQGKSSPAVYAIALEWPDNEVLHLGAPKPTETTEVYMLGYDKPLRWKSVKDGMVVDFPNMSRVSSKWSWVLKLLDVA</sequence>
<dbReference type="SMR" id="A0A7R9A680"/>